<dbReference type="PANTHER" id="PTHR28607">
    <property type="entry name" value="EXPRESSED PROTEIN"/>
    <property type="match status" value="1"/>
</dbReference>
<reference evidence="9 10" key="1">
    <citation type="submission" date="2024-11" db="EMBL/GenBank/DDBJ databases">
        <title>Chromosome-level genome assembly of the freshwater bivalve Anodonta woodiana.</title>
        <authorList>
            <person name="Chen X."/>
        </authorList>
    </citation>
    <scope>NUCLEOTIDE SEQUENCE [LARGE SCALE GENOMIC DNA]</scope>
    <source>
        <strain evidence="9">MN2024</strain>
        <tissue evidence="9">Gills</tissue>
    </source>
</reference>
<dbReference type="InterPro" id="IPR009565">
    <property type="entry name" value="FAM174-like"/>
</dbReference>
<keyword evidence="5 8" id="KW-1133">Transmembrane helix</keyword>
<name>A0ABD3W0J2_SINWO</name>
<dbReference type="AlphaFoldDB" id="A0ABD3W0J2"/>
<protein>
    <submittedName>
        <fullName evidence="9">Uncharacterized protein</fullName>
    </submittedName>
</protein>
<dbReference type="GO" id="GO:0016020">
    <property type="term" value="C:membrane"/>
    <property type="evidence" value="ECO:0007669"/>
    <property type="project" value="UniProtKB-SubCell"/>
</dbReference>
<dbReference type="PANTHER" id="PTHR28607:SF4">
    <property type="entry name" value="TRANSMEMBRANE PROTEIN"/>
    <property type="match status" value="1"/>
</dbReference>
<evidence type="ECO:0000256" key="7">
    <source>
        <dbReference type="ARBA" id="ARBA00023180"/>
    </source>
</evidence>
<evidence type="ECO:0000256" key="6">
    <source>
        <dbReference type="ARBA" id="ARBA00023136"/>
    </source>
</evidence>
<evidence type="ECO:0000256" key="4">
    <source>
        <dbReference type="ARBA" id="ARBA00022729"/>
    </source>
</evidence>
<evidence type="ECO:0000313" key="10">
    <source>
        <dbReference type="Proteomes" id="UP001634394"/>
    </source>
</evidence>
<dbReference type="EMBL" id="JBJQND010000009">
    <property type="protein sequence ID" value="KAL3867392.1"/>
    <property type="molecule type" value="Genomic_DNA"/>
</dbReference>
<evidence type="ECO:0000256" key="2">
    <source>
        <dbReference type="ARBA" id="ARBA00006986"/>
    </source>
</evidence>
<keyword evidence="4" id="KW-0732">Signal</keyword>
<comment type="caution">
    <text evidence="9">The sequence shown here is derived from an EMBL/GenBank/DDBJ whole genome shotgun (WGS) entry which is preliminary data.</text>
</comment>
<organism evidence="9 10">
    <name type="scientific">Sinanodonta woodiana</name>
    <name type="common">Chinese pond mussel</name>
    <name type="synonym">Anodonta woodiana</name>
    <dbReference type="NCBI Taxonomy" id="1069815"/>
    <lineage>
        <taxon>Eukaryota</taxon>
        <taxon>Metazoa</taxon>
        <taxon>Spiralia</taxon>
        <taxon>Lophotrochozoa</taxon>
        <taxon>Mollusca</taxon>
        <taxon>Bivalvia</taxon>
        <taxon>Autobranchia</taxon>
        <taxon>Heteroconchia</taxon>
        <taxon>Palaeoheterodonta</taxon>
        <taxon>Unionida</taxon>
        <taxon>Unionoidea</taxon>
        <taxon>Unionidae</taxon>
        <taxon>Unioninae</taxon>
        <taxon>Sinanodonta</taxon>
    </lineage>
</organism>
<accession>A0ABD3W0J2</accession>
<proteinExistence type="inferred from homology"/>
<evidence type="ECO:0000256" key="3">
    <source>
        <dbReference type="ARBA" id="ARBA00022692"/>
    </source>
</evidence>
<evidence type="ECO:0000256" key="8">
    <source>
        <dbReference type="SAM" id="Phobius"/>
    </source>
</evidence>
<keyword evidence="7" id="KW-0325">Glycoprotein</keyword>
<dbReference type="Proteomes" id="UP001634394">
    <property type="component" value="Unassembled WGS sequence"/>
</dbReference>
<dbReference type="Pfam" id="PF06679">
    <property type="entry name" value="DUF1180"/>
    <property type="match status" value="1"/>
</dbReference>
<keyword evidence="3 8" id="KW-0812">Transmembrane</keyword>
<keyword evidence="10" id="KW-1185">Reference proteome</keyword>
<evidence type="ECO:0000256" key="5">
    <source>
        <dbReference type="ARBA" id="ARBA00022989"/>
    </source>
</evidence>
<feature type="transmembrane region" description="Helical" evidence="8">
    <location>
        <begin position="98"/>
        <end position="119"/>
    </location>
</feature>
<sequence length="170" mass="19061">MSFKAIFKLDVTFFIVVLMIIFIPRNILMETKEDTTVANNSSTTASTRARYKTSSSTVHSISTVVNSANGTSSSQPPQNSTKPELTQFLDSLGKNKDMLLRALYVLIAVTTIVIIYFGIKAWRVHRRKSKSRKYGIITKGADLEMEPLGKGDDDEEDMTVFEIKSKTKKK</sequence>
<comment type="subcellular location">
    <subcellularLocation>
        <location evidence="1">Membrane</location>
        <topology evidence="1">Single-pass type I membrane protein</topology>
    </subcellularLocation>
</comment>
<evidence type="ECO:0000256" key="1">
    <source>
        <dbReference type="ARBA" id="ARBA00004479"/>
    </source>
</evidence>
<comment type="similarity">
    <text evidence="2">Belongs to the FAM174 family.</text>
</comment>
<gene>
    <name evidence="9" type="ORF">ACJMK2_044598</name>
</gene>
<keyword evidence="6 8" id="KW-0472">Membrane</keyword>
<feature type="transmembrane region" description="Helical" evidence="8">
    <location>
        <begin position="7"/>
        <end position="27"/>
    </location>
</feature>
<evidence type="ECO:0000313" key="9">
    <source>
        <dbReference type="EMBL" id="KAL3867392.1"/>
    </source>
</evidence>